<sequence>MPIVITKAHQWLNLLISQVPERAPPQETVTFNFASTFNGGTQLQVTYSRGSAMFRSDNISTIAIIRDVLSKEVTRRQIKVDIQCEMNEDSILHTLQLLHPKMEYQNNLMRRLELAQALKELADNGDDLSYLSAEMRELLDSYDKLHDEALTYGVHLDRLIGIITDLYIDKERMAGRNGKAKIEELLRIVSKYDATTLQNFFMEKNFVQQ</sequence>
<comment type="caution">
    <text evidence="3">The sequence shown here is derived from an EMBL/GenBank/DDBJ whole genome shotgun (WGS) entry which is preliminary data.</text>
</comment>
<dbReference type="InterPro" id="IPR056333">
    <property type="entry name" value="BBS7_pf_dom"/>
</dbReference>
<feature type="domain" description="BBS7 helical hairpin" evidence="1">
    <location>
        <begin position="88"/>
        <end position="201"/>
    </location>
</feature>
<name>A0A0B2UV15_TOXCA</name>
<dbReference type="GO" id="GO:0060271">
    <property type="term" value="P:cilium assembly"/>
    <property type="evidence" value="ECO:0007669"/>
    <property type="project" value="TreeGrafter"/>
</dbReference>
<dbReference type="GO" id="GO:0016020">
    <property type="term" value="C:membrane"/>
    <property type="evidence" value="ECO:0007669"/>
    <property type="project" value="TreeGrafter"/>
</dbReference>
<dbReference type="GO" id="GO:0043005">
    <property type="term" value="C:neuron projection"/>
    <property type="evidence" value="ECO:0007669"/>
    <property type="project" value="TreeGrafter"/>
</dbReference>
<dbReference type="PANTHER" id="PTHR16074:SF4">
    <property type="entry name" value="BARDET-BIEDL SYNDROME 7 PROTEIN"/>
    <property type="match status" value="1"/>
</dbReference>
<evidence type="ECO:0000259" key="2">
    <source>
        <dbReference type="Pfam" id="PF23361"/>
    </source>
</evidence>
<dbReference type="GO" id="GO:0005930">
    <property type="term" value="C:axoneme"/>
    <property type="evidence" value="ECO:0007669"/>
    <property type="project" value="TreeGrafter"/>
</dbReference>
<keyword evidence="4" id="KW-1185">Reference proteome</keyword>
<dbReference type="Pfam" id="PF23361">
    <property type="entry name" value="BBS7_pf"/>
    <property type="match status" value="1"/>
</dbReference>
<accession>A0A0B2UV15</accession>
<organism evidence="3 4">
    <name type="scientific">Toxocara canis</name>
    <name type="common">Canine roundworm</name>
    <dbReference type="NCBI Taxonomy" id="6265"/>
    <lineage>
        <taxon>Eukaryota</taxon>
        <taxon>Metazoa</taxon>
        <taxon>Ecdysozoa</taxon>
        <taxon>Nematoda</taxon>
        <taxon>Chromadorea</taxon>
        <taxon>Rhabditida</taxon>
        <taxon>Spirurina</taxon>
        <taxon>Ascaridomorpha</taxon>
        <taxon>Ascaridoidea</taxon>
        <taxon>Toxocaridae</taxon>
        <taxon>Toxocara</taxon>
    </lineage>
</organism>
<dbReference type="GO" id="GO:0036064">
    <property type="term" value="C:ciliary basal body"/>
    <property type="evidence" value="ECO:0007669"/>
    <property type="project" value="TreeGrafter"/>
</dbReference>
<dbReference type="AlphaFoldDB" id="A0A0B2UV15"/>
<evidence type="ECO:0000313" key="4">
    <source>
        <dbReference type="Proteomes" id="UP000031036"/>
    </source>
</evidence>
<evidence type="ECO:0000313" key="3">
    <source>
        <dbReference type="EMBL" id="KHN72917.1"/>
    </source>
</evidence>
<dbReference type="PANTHER" id="PTHR16074">
    <property type="entry name" value="BARDET-BIEDL SYNDROME 7 PROTEIN"/>
    <property type="match status" value="1"/>
</dbReference>
<dbReference type="OrthoDB" id="414590at2759"/>
<evidence type="ECO:0000259" key="1">
    <source>
        <dbReference type="Pfam" id="PF23349"/>
    </source>
</evidence>
<protein>
    <submittedName>
        <fullName evidence="3">Bardet-Biedl syndrome 7-like protein</fullName>
    </submittedName>
</protein>
<dbReference type="GO" id="GO:0034464">
    <property type="term" value="C:BBSome"/>
    <property type="evidence" value="ECO:0007669"/>
    <property type="project" value="TreeGrafter"/>
</dbReference>
<dbReference type="Proteomes" id="UP000031036">
    <property type="component" value="Unassembled WGS sequence"/>
</dbReference>
<dbReference type="InterPro" id="IPR056335">
    <property type="entry name" value="BBS7_hairpin"/>
</dbReference>
<proteinExistence type="predicted"/>
<dbReference type="OMA" id="HPKMEYQ"/>
<feature type="domain" description="BBS7 platform" evidence="2">
    <location>
        <begin position="6"/>
        <end position="85"/>
    </location>
</feature>
<dbReference type="Pfam" id="PF23349">
    <property type="entry name" value="BBS7_hp"/>
    <property type="match status" value="1"/>
</dbReference>
<dbReference type="EMBL" id="JPKZ01003185">
    <property type="protein sequence ID" value="KHN72917.1"/>
    <property type="molecule type" value="Genomic_DNA"/>
</dbReference>
<reference evidence="3 4" key="1">
    <citation type="submission" date="2014-11" db="EMBL/GenBank/DDBJ databases">
        <title>Genetic blueprint of the zoonotic pathogen Toxocara canis.</title>
        <authorList>
            <person name="Zhu X.-Q."/>
            <person name="Korhonen P.K."/>
            <person name="Cai H."/>
            <person name="Young N.D."/>
            <person name="Nejsum P."/>
            <person name="von Samson-Himmelstjerna G."/>
            <person name="Boag P.R."/>
            <person name="Tan P."/>
            <person name="Li Q."/>
            <person name="Min J."/>
            <person name="Yang Y."/>
            <person name="Wang X."/>
            <person name="Fang X."/>
            <person name="Hall R.S."/>
            <person name="Hofmann A."/>
            <person name="Sternberg P.W."/>
            <person name="Jex A.R."/>
            <person name="Gasser R.B."/>
        </authorList>
    </citation>
    <scope>NUCLEOTIDE SEQUENCE [LARGE SCALE GENOMIC DNA]</scope>
    <source>
        <strain evidence="3">PN_DK_2014</strain>
    </source>
</reference>
<dbReference type="GO" id="GO:0008104">
    <property type="term" value="P:intracellular protein localization"/>
    <property type="evidence" value="ECO:0007669"/>
    <property type="project" value="TreeGrafter"/>
</dbReference>
<gene>
    <name evidence="3" type="primary">Bbs7</name>
    <name evidence="3" type="ORF">Tcan_07694</name>
</gene>